<comment type="subcellular location">
    <subcellularLocation>
        <location evidence="1">Cell membrane</location>
        <topology evidence="1">Multi-pass membrane protein</topology>
    </subcellularLocation>
</comment>
<sequence>MKVFALSKRILQQLIRDKRTLALLIFAPILVLTMLYLVFDGEEYVPEIGLVNIPEPVTEKMEMSDAGVTEYQNEVEAYHGVASGRLDGYIKIEGGEPLVFLEGSDPGVNSEVIKWVQSALAGLEENGKVADLELDYLYGSEDIGTFDYYGPVLLGFFIFFFVFLTAGVSFIRERTTGTLERLLSTPIRKWEIVMGYLIGFALFTVLQSAIIAWYAIYILDMLMVGVFIDVLWIILALALTALTLGILVSSFANNEFQMIQFIPIVVVPQIFFSGLFNLDTISDLLSWIGPLTPLYYAAESLRDVMIRGYGWSDIYMNLLILLLFSLIFIVLNILVLRKYRKI</sequence>
<evidence type="ECO:0000313" key="12">
    <source>
        <dbReference type="Proteomes" id="UP000034029"/>
    </source>
</evidence>
<dbReference type="RefSeq" id="WP_046789304.1">
    <property type="nucleotide sequence ID" value="NZ_CP011366.1"/>
</dbReference>
<keyword evidence="12" id="KW-1185">Reference proteome</keyword>
<dbReference type="EMBL" id="CP011366">
    <property type="protein sequence ID" value="AKG73112.1"/>
    <property type="molecule type" value="Genomic_DNA"/>
</dbReference>
<dbReference type="EMBL" id="FOTB01000004">
    <property type="protein sequence ID" value="SFK85335.1"/>
    <property type="molecule type" value="Genomic_DNA"/>
</dbReference>
<dbReference type="GO" id="GO:0140359">
    <property type="term" value="F:ABC-type transporter activity"/>
    <property type="evidence" value="ECO:0007669"/>
    <property type="project" value="InterPro"/>
</dbReference>
<gene>
    <name evidence="10" type="ORF">AAT16_02105</name>
    <name evidence="11" type="ORF">SAMN05216235_2105</name>
</gene>
<dbReference type="InterPro" id="IPR013525">
    <property type="entry name" value="ABC2_TM"/>
</dbReference>
<dbReference type="PANTHER" id="PTHR30294:SF38">
    <property type="entry name" value="TRANSPORT PERMEASE PROTEIN"/>
    <property type="match status" value="1"/>
</dbReference>
<dbReference type="OrthoDB" id="9776218at2"/>
<keyword evidence="5 8" id="KW-0812">Transmembrane</keyword>
<accession>A0A0F7HJ73</accession>
<reference evidence="11 13" key="3">
    <citation type="submission" date="2016-10" db="EMBL/GenBank/DDBJ databases">
        <authorList>
            <person name="Varghese N."/>
            <person name="Submissions S."/>
        </authorList>
    </citation>
    <scope>NUCLEOTIDE SEQUENCE [LARGE SCALE GENOMIC DNA]</scope>
    <source>
        <strain evidence="11 13">CGMCC 1.6501</strain>
    </source>
</reference>
<dbReference type="InterPro" id="IPR047817">
    <property type="entry name" value="ABC2_TM_bact-type"/>
</dbReference>
<evidence type="ECO:0000256" key="5">
    <source>
        <dbReference type="ARBA" id="ARBA00022692"/>
    </source>
</evidence>
<organism evidence="11 13">
    <name type="scientific">Salinicoccus halodurans</name>
    <dbReference type="NCBI Taxonomy" id="407035"/>
    <lineage>
        <taxon>Bacteria</taxon>
        <taxon>Bacillati</taxon>
        <taxon>Bacillota</taxon>
        <taxon>Bacilli</taxon>
        <taxon>Bacillales</taxon>
        <taxon>Staphylococcaceae</taxon>
        <taxon>Salinicoccus</taxon>
    </lineage>
</organism>
<evidence type="ECO:0000256" key="1">
    <source>
        <dbReference type="ARBA" id="ARBA00004651"/>
    </source>
</evidence>
<feature type="transmembrane region" description="Helical" evidence="8">
    <location>
        <begin position="21"/>
        <end position="39"/>
    </location>
</feature>
<dbReference type="GO" id="GO:0005886">
    <property type="term" value="C:plasma membrane"/>
    <property type="evidence" value="ECO:0007669"/>
    <property type="project" value="UniProtKB-SubCell"/>
</dbReference>
<dbReference type="Proteomes" id="UP000183090">
    <property type="component" value="Unassembled WGS sequence"/>
</dbReference>
<feature type="transmembrane region" description="Helical" evidence="8">
    <location>
        <begin position="259"/>
        <end position="278"/>
    </location>
</feature>
<keyword evidence="3" id="KW-0813">Transport</keyword>
<evidence type="ECO:0000256" key="6">
    <source>
        <dbReference type="ARBA" id="ARBA00022989"/>
    </source>
</evidence>
<evidence type="ECO:0000313" key="11">
    <source>
        <dbReference type="EMBL" id="SFK85335.1"/>
    </source>
</evidence>
<feature type="domain" description="ABC transmembrane type-2" evidence="9">
    <location>
        <begin position="110"/>
        <end position="339"/>
    </location>
</feature>
<evidence type="ECO:0000256" key="7">
    <source>
        <dbReference type="ARBA" id="ARBA00023136"/>
    </source>
</evidence>
<protein>
    <submittedName>
        <fullName evidence="10">ABC transporter permease</fullName>
    </submittedName>
    <submittedName>
        <fullName evidence="11">ABC-2 type transport system permease protein</fullName>
    </submittedName>
</protein>
<evidence type="ECO:0000313" key="13">
    <source>
        <dbReference type="Proteomes" id="UP000183090"/>
    </source>
</evidence>
<feature type="transmembrane region" description="Helical" evidence="8">
    <location>
        <begin position="314"/>
        <end position="336"/>
    </location>
</feature>
<name>A0A0F7HJ73_9STAP</name>
<evidence type="ECO:0000256" key="8">
    <source>
        <dbReference type="SAM" id="Phobius"/>
    </source>
</evidence>
<dbReference type="AlphaFoldDB" id="A0A0F7HJ73"/>
<keyword evidence="7 8" id="KW-0472">Membrane</keyword>
<dbReference type="InterPro" id="IPR051449">
    <property type="entry name" value="ABC-2_transporter_component"/>
</dbReference>
<dbReference type="Proteomes" id="UP000034029">
    <property type="component" value="Chromosome"/>
</dbReference>
<dbReference type="KEGG" id="shv:AAT16_02105"/>
<keyword evidence="4" id="KW-1003">Cell membrane</keyword>
<reference evidence="12" key="2">
    <citation type="submission" date="2015-04" db="EMBL/GenBank/DDBJ databases">
        <title>Complete genome sequence of Salinicoccus halodurans strain H3B36, isolated from the Qaidam basin of China.</title>
        <authorList>
            <person name="Ma Y."/>
            <person name="Jiang K."/>
            <person name="Xue Y."/>
        </authorList>
    </citation>
    <scope>NUCLEOTIDE SEQUENCE [LARGE SCALE GENOMIC DNA]</scope>
    <source>
        <strain evidence="12">H3B36</strain>
    </source>
</reference>
<dbReference type="Pfam" id="PF12698">
    <property type="entry name" value="ABC2_membrane_3"/>
    <property type="match status" value="1"/>
</dbReference>
<proteinExistence type="inferred from homology"/>
<keyword evidence="6 8" id="KW-1133">Transmembrane helix</keyword>
<evidence type="ECO:0000256" key="3">
    <source>
        <dbReference type="ARBA" id="ARBA00022448"/>
    </source>
</evidence>
<reference evidence="10 12" key="1">
    <citation type="journal article" date="2015" name="Int. J. Syst. Evol. Microbiol.">
        <title>Complete genome sequence of Salinicoccus halodurans H3B36, isolated from the Qaidam Basin in China.</title>
        <authorList>
            <person name="Jiang K."/>
            <person name="Xue Y."/>
            <person name="Ma Y."/>
        </authorList>
    </citation>
    <scope>NUCLEOTIDE SEQUENCE [LARGE SCALE GENOMIC DNA]</scope>
    <source>
        <strain evidence="10 12">H3B36</strain>
    </source>
</reference>
<evidence type="ECO:0000256" key="2">
    <source>
        <dbReference type="ARBA" id="ARBA00007783"/>
    </source>
</evidence>
<dbReference type="PANTHER" id="PTHR30294">
    <property type="entry name" value="MEMBRANE COMPONENT OF ABC TRANSPORTER YHHJ-RELATED"/>
    <property type="match status" value="1"/>
</dbReference>
<feature type="transmembrane region" description="Helical" evidence="8">
    <location>
        <begin position="222"/>
        <end position="247"/>
    </location>
</feature>
<dbReference type="PROSITE" id="PS51012">
    <property type="entry name" value="ABC_TM2"/>
    <property type="match status" value="1"/>
</dbReference>
<feature type="transmembrane region" description="Helical" evidence="8">
    <location>
        <begin position="148"/>
        <end position="171"/>
    </location>
</feature>
<evidence type="ECO:0000256" key="4">
    <source>
        <dbReference type="ARBA" id="ARBA00022475"/>
    </source>
</evidence>
<feature type="transmembrane region" description="Helical" evidence="8">
    <location>
        <begin position="192"/>
        <end position="216"/>
    </location>
</feature>
<evidence type="ECO:0000313" key="10">
    <source>
        <dbReference type="EMBL" id="AKG73112.1"/>
    </source>
</evidence>
<evidence type="ECO:0000259" key="9">
    <source>
        <dbReference type="PROSITE" id="PS51012"/>
    </source>
</evidence>
<comment type="similarity">
    <text evidence="2">Belongs to the ABC-2 integral membrane protein family.</text>
</comment>